<keyword evidence="5" id="KW-1185">Reference proteome</keyword>
<dbReference type="EMBL" id="JRYR02000001">
    <property type="protein sequence ID" value="OHX66243.1"/>
    <property type="molecule type" value="Genomic_DNA"/>
</dbReference>
<name>A0A1S1YZ85_FLAPC</name>
<evidence type="ECO:0000313" key="1">
    <source>
        <dbReference type="EMBL" id="OHX65024.1"/>
    </source>
</evidence>
<dbReference type="Proteomes" id="UP000179797">
    <property type="component" value="Unassembled WGS sequence"/>
</dbReference>
<sequence>MLWLNDVDVAVINGKKVSLLGEISSLQVQQEKSAEVVVGNKSTDKFRRTHLTEGLKVTVSQIFNGGKKC</sequence>
<evidence type="ECO:0000313" key="2">
    <source>
        <dbReference type="EMBL" id="OHX65398.1"/>
    </source>
</evidence>
<evidence type="ECO:0000313" key="5">
    <source>
        <dbReference type="Proteomes" id="UP000179797"/>
    </source>
</evidence>
<dbReference type="EMBL" id="JRYR02000001">
    <property type="protein sequence ID" value="OHX65398.1"/>
    <property type="molecule type" value="Genomic_DNA"/>
</dbReference>
<evidence type="ECO:0000313" key="4">
    <source>
        <dbReference type="EMBL" id="OHX68382.1"/>
    </source>
</evidence>
<accession>A0A1S1YZ85</accession>
<evidence type="ECO:0000313" key="3">
    <source>
        <dbReference type="EMBL" id="OHX66243.1"/>
    </source>
</evidence>
<organism evidence="3 5">
    <name type="scientific">Flammeovirga pacifica</name>
    <dbReference type="NCBI Taxonomy" id="915059"/>
    <lineage>
        <taxon>Bacteria</taxon>
        <taxon>Pseudomonadati</taxon>
        <taxon>Bacteroidota</taxon>
        <taxon>Cytophagia</taxon>
        <taxon>Cytophagales</taxon>
        <taxon>Flammeovirgaceae</taxon>
        <taxon>Flammeovirga</taxon>
    </lineage>
</organism>
<reference evidence="3" key="3">
    <citation type="submission" date="2016-05" db="EMBL/GenBank/DDBJ databases">
        <title>Genome Fine Map of Flammeovirga pacifica.</title>
        <authorList>
            <person name="Gao B."/>
        </authorList>
    </citation>
    <scope>NUCLEOTIDE SEQUENCE</scope>
    <source>
        <strain evidence="3">WPAGA1</strain>
    </source>
</reference>
<dbReference type="EMBL" id="JRYR02000001">
    <property type="protein sequence ID" value="OHX68382.1"/>
    <property type="molecule type" value="Genomic_DNA"/>
</dbReference>
<reference evidence="3 5" key="1">
    <citation type="journal article" date="2012" name="Int. J. Syst. Evol. Microbiol.">
        <title>Flammeovirga pacifica sp. nov., isolated from deep-sea sediment.</title>
        <authorList>
            <person name="Xu H."/>
            <person name="Fu Y."/>
            <person name="Yang N."/>
            <person name="Ding Z."/>
            <person name="Lai Q."/>
            <person name="Zeng R."/>
        </authorList>
    </citation>
    <scope>NUCLEOTIDE SEQUENCE [LARGE SCALE GENOMIC DNA]</scope>
    <source>
        <strain evidence="5">DSM 24597 / LMG 26175 / WPAGA1</strain>
        <strain evidence="3">WPAGA1</strain>
    </source>
</reference>
<dbReference type="AlphaFoldDB" id="A0A1S1YZ85"/>
<dbReference type="EMBL" id="JRYR02000001">
    <property type="protein sequence ID" value="OHX65024.1"/>
    <property type="molecule type" value="Genomic_DNA"/>
</dbReference>
<gene>
    <name evidence="1" type="ORF">NH26_00980</name>
    <name evidence="2" type="ORF">NH26_03065</name>
    <name evidence="3" type="ORF">NH26_07700</name>
    <name evidence="4" type="ORF">NH26_19520</name>
</gene>
<comment type="caution">
    <text evidence="3">The sequence shown here is derived from an EMBL/GenBank/DDBJ whole genome shotgun (WGS) entry which is preliminary data.</text>
</comment>
<reference evidence="3" key="2">
    <citation type="submission" date="2014-10" db="EMBL/GenBank/DDBJ databases">
        <authorList>
            <person name="Seo M.-J."/>
            <person name="Seok Y.J."/>
            <person name="Cha I.-T."/>
        </authorList>
    </citation>
    <scope>NUCLEOTIDE SEQUENCE</scope>
    <source>
        <strain evidence="3">WPAGA1</strain>
    </source>
</reference>
<proteinExistence type="predicted"/>
<protein>
    <submittedName>
        <fullName evidence="3">Uncharacterized protein</fullName>
    </submittedName>
</protein>